<evidence type="ECO:0000259" key="2">
    <source>
        <dbReference type="Pfam" id="PF19762"/>
    </source>
</evidence>
<feature type="transmembrane region" description="Helical" evidence="1">
    <location>
        <begin position="22"/>
        <end position="47"/>
    </location>
</feature>
<organism evidence="3">
    <name type="scientific">uncultured Dysgonomonas sp</name>
    <dbReference type="NCBI Taxonomy" id="206096"/>
    <lineage>
        <taxon>Bacteria</taxon>
        <taxon>Pseudomonadati</taxon>
        <taxon>Bacteroidota</taxon>
        <taxon>Bacteroidia</taxon>
        <taxon>Bacteroidales</taxon>
        <taxon>Dysgonomonadaceae</taxon>
        <taxon>Dysgonomonas</taxon>
        <taxon>environmental samples</taxon>
    </lineage>
</organism>
<accession>A0A212JU73</accession>
<keyword evidence="1" id="KW-1133">Transmembrane helix</keyword>
<dbReference type="EMBL" id="FLUL01000001">
    <property type="protein sequence ID" value="SBW02972.1"/>
    <property type="molecule type" value="Genomic_DNA"/>
</dbReference>
<feature type="domain" description="DUF6249" evidence="2">
    <location>
        <begin position="25"/>
        <end position="131"/>
    </location>
</feature>
<dbReference type="Gene3D" id="1.20.1250.20">
    <property type="entry name" value="MFS general substrate transporter like domains"/>
    <property type="match status" value="1"/>
</dbReference>
<proteinExistence type="predicted"/>
<name>A0A212JU73_9BACT</name>
<dbReference type="InterPro" id="IPR036259">
    <property type="entry name" value="MFS_trans_sf"/>
</dbReference>
<protein>
    <recommendedName>
        <fullName evidence="2">DUF6249 domain-containing protein</fullName>
    </recommendedName>
</protein>
<dbReference type="SUPFAM" id="SSF103473">
    <property type="entry name" value="MFS general substrate transporter"/>
    <property type="match status" value="1"/>
</dbReference>
<dbReference type="AlphaFoldDB" id="A0A212JU73"/>
<evidence type="ECO:0000256" key="1">
    <source>
        <dbReference type="SAM" id="Phobius"/>
    </source>
</evidence>
<keyword evidence="1" id="KW-0812">Transmembrane</keyword>
<evidence type="ECO:0000313" key="3">
    <source>
        <dbReference type="EMBL" id="SBW02972.1"/>
    </source>
</evidence>
<dbReference type="InterPro" id="IPR046216">
    <property type="entry name" value="DUF6249"/>
</dbReference>
<dbReference type="Pfam" id="PF19762">
    <property type="entry name" value="DUF6249"/>
    <property type="match status" value="1"/>
</dbReference>
<sequence>MCSHIFENRLLTTKNRNIMGELVPIIAILCAVGLPVVLGGMVLLKLLSSDKKVRMELAKQGIIPPPEVKTAPNKYRSLRNGFLCVGIAIGLALGVFIAPSFALSLDFQYLVISSSVLLFLGLAYVVFYLVVKDKKEFEDAE</sequence>
<feature type="transmembrane region" description="Helical" evidence="1">
    <location>
        <begin position="109"/>
        <end position="131"/>
    </location>
</feature>
<feature type="transmembrane region" description="Helical" evidence="1">
    <location>
        <begin position="82"/>
        <end position="103"/>
    </location>
</feature>
<reference evidence="3" key="1">
    <citation type="submission" date="2016-04" db="EMBL/GenBank/DDBJ databases">
        <authorList>
            <person name="Evans L.H."/>
            <person name="Alamgir A."/>
            <person name="Owens N."/>
            <person name="Weber N.D."/>
            <person name="Virtaneva K."/>
            <person name="Barbian K."/>
            <person name="Babar A."/>
            <person name="Rosenke K."/>
        </authorList>
    </citation>
    <scope>NUCLEOTIDE SEQUENCE</scope>
    <source>
        <strain evidence="3">86-2</strain>
    </source>
</reference>
<keyword evidence="1" id="KW-0472">Membrane</keyword>
<gene>
    <name evidence="3" type="ORF">KL86DYS2_12353</name>
</gene>